<accession>A0A7S2YYW3</accession>
<evidence type="ECO:0000256" key="4">
    <source>
        <dbReference type="RuleBase" id="RU000662"/>
    </source>
</evidence>
<dbReference type="InterPro" id="IPR008991">
    <property type="entry name" value="Translation_prot_SH3-like_sf"/>
</dbReference>
<evidence type="ECO:0000313" key="7">
    <source>
        <dbReference type="Proteomes" id="UP000660262"/>
    </source>
</evidence>
<dbReference type="FunFam" id="2.30.30.30:FF:000014">
    <property type="entry name" value="60S ribosomal protein L6"/>
    <property type="match status" value="1"/>
</dbReference>
<evidence type="ECO:0000313" key="5">
    <source>
        <dbReference type="EMBL" id="CAE0012388.1"/>
    </source>
</evidence>
<evidence type="ECO:0000313" key="6">
    <source>
        <dbReference type="EMBL" id="GHP09533.1"/>
    </source>
</evidence>
<protein>
    <recommendedName>
        <fullName evidence="4">60S ribosomal protein L6</fullName>
    </recommendedName>
</protein>
<dbReference type="Pfam" id="PF01159">
    <property type="entry name" value="Ribosomal_L6e"/>
    <property type="match status" value="1"/>
</dbReference>
<dbReference type="InterPro" id="IPR014722">
    <property type="entry name" value="Rib_uL2_dom2"/>
</dbReference>
<dbReference type="GO" id="GO:0002181">
    <property type="term" value="P:cytoplasmic translation"/>
    <property type="evidence" value="ECO:0007669"/>
    <property type="project" value="TreeGrafter"/>
</dbReference>
<evidence type="ECO:0000256" key="1">
    <source>
        <dbReference type="ARBA" id="ARBA00010592"/>
    </source>
</evidence>
<dbReference type="OrthoDB" id="2436667at2759"/>
<evidence type="ECO:0000256" key="2">
    <source>
        <dbReference type="ARBA" id="ARBA00022980"/>
    </source>
</evidence>
<dbReference type="PANTHER" id="PTHR10715">
    <property type="entry name" value="60S RIBOSOMAL PROTEIN L6"/>
    <property type="match status" value="1"/>
</dbReference>
<reference evidence="5" key="2">
    <citation type="submission" date="2021-01" db="EMBL/GenBank/DDBJ databases">
        <authorList>
            <person name="Corre E."/>
            <person name="Pelletier E."/>
            <person name="Niang G."/>
            <person name="Scheremetjew M."/>
            <person name="Finn R."/>
            <person name="Kale V."/>
            <person name="Holt S."/>
            <person name="Cochrane G."/>
            <person name="Meng A."/>
            <person name="Brown T."/>
            <person name="Cohen L."/>
        </authorList>
    </citation>
    <scope>NUCLEOTIDE SEQUENCE</scope>
    <source>
        <strain evidence="5">RCC2336</strain>
    </source>
</reference>
<name>A0A7S2YYW3_9CHLO</name>
<dbReference type="GO" id="GO:0000027">
    <property type="term" value="P:ribosomal large subunit assembly"/>
    <property type="evidence" value="ECO:0007669"/>
    <property type="project" value="TreeGrafter"/>
</dbReference>
<dbReference type="Gene3D" id="2.30.30.30">
    <property type="match status" value="1"/>
</dbReference>
<comment type="similarity">
    <text evidence="1 4">Belongs to the eukaryotic ribosomal protein eL6 family.</text>
</comment>
<keyword evidence="2 4" id="KW-0689">Ribosomal protein</keyword>
<keyword evidence="3 4" id="KW-0687">Ribonucleoprotein</keyword>
<keyword evidence="7" id="KW-1185">Reference proteome</keyword>
<dbReference type="EMBL" id="BNJQ01000025">
    <property type="protein sequence ID" value="GHP09533.1"/>
    <property type="molecule type" value="Genomic_DNA"/>
</dbReference>
<dbReference type="EMBL" id="HBHV01003342">
    <property type="protein sequence ID" value="CAE0012388.1"/>
    <property type="molecule type" value="Transcribed_RNA"/>
</dbReference>
<dbReference type="CDD" id="cd13156">
    <property type="entry name" value="KOW_RPL6"/>
    <property type="match status" value="1"/>
</dbReference>
<reference evidence="6" key="1">
    <citation type="submission" date="2020-10" db="EMBL/GenBank/DDBJ databases">
        <title>Unveiling of a novel bifunctional photoreceptor, Dualchrome1, isolated from a cosmopolitan green alga.</title>
        <authorList>
            <person name="Suzuki S."/>
            <person name="Kawachi M."/>
        </authorList>
    </citation>
    <scope>NUCLEOTIDE SEQUENCE</scope>
    <source>
        <strain evidence="6">NIES 2893</strain>
    </source>
</reference>
<dbReference type="InterPro" id="IPR049633">
    <property type="entry name" value="Ribosomal_eL6_CS"/>
</dbReference>
<dbReference type="GO" id="GO:0003735">
    <property type="term" value="F:structural constituent of ribosome"/>
    <property type="evidence" value="ECO:0007669"/>
    <property type="project" value="InterPro"/>
</dbReference>
<evidence type="ECO:0000256" key="3">
    <source>
        <dbReference type="ARBA" id="ARBA00023274"/>
    </source>
</evidence>
<organism evidence="5">
    <name type="scientific">Pycnococcus provasolii</name>
    <dbReference type="NCBI Taxonomy" id="41880"/>
    <lineage>
        <taxon>Eukaryota</taxon>
        <taxon>Viridiplantae</taxon>
        <taxon>Chlorophyta</taxon>
        <taxon>Pseudoscourfieldiophyceae</taxon>
        <taxon>Pseudoscourfieldiales</taxon>
        <taxon>Pycnococcaceae</taxon>
        <taxon>Pycnococcus</taxon>
    </lineage>
</organism>
<gene>
    <name evidence="5" type="ORF">PPRO1316_LOCUS2313</name>
    <name evidence="6" type="ORF">PPROV_000826800</name>
</gene>
<dbReference type="SUPFAM" id="SSF50104">
    <property type="entry name" value="Translation proteins SH3-like domain"/>
    <property type="match status" value="1"/>
</dbReference>
<dbReference type="InterPro" id="IPR000915">
    <property type="entry name" value="60S_ribosomal_eL6"/>
</dbReference>
<sequence length="202" mass="21855">MVTTSHKRGTGLVGVGKKPAAVKAAAAKATKPPRFYAPEDVPKPVYKKNTARPTKLRSSIAPGTVLILLAGRFKGKRVVFLKQLESGLLLVSGPFTVNGVPLRRVAQSYVIATSTKIDISKVSVDAGLNDAFFKAADKKASKEFFEGDAEVTKKELPAEVKAAQKKVDDQLMPLVEKVKDLKGYLATRFTLSKGVYPHTLKF</sequence>
<dbReference type="PANTHER" id="PTHR10715:SF0">
    <property type="entry name" value="LARGE RIBOSOMAL SUBUNIT PROTEIN EL6"/>
    <property type="match status" value="1"/>
</dbReference>
<dbReference type="GO" id="GO:0003723">
    <property type="term" value="F:RNA binding"/>
    <property type="evidence" value="ECO:0007669"/>
    <property type="project" value="TreeGrafter"/>
</dbReference>
<dbReference type="AlphaFoldDB" id="A0A7S2YYW3"/>
<dbReference type="GO" id="GO:0022625">
    <property type="term" value="C:cytosolic large ribosomal subunit"/>
    <property type="evidence" value="ECO:0007669"/>
    <property type="project" value="TreeGrafter"/>
</dbReference>
<dbReference type="InterPro" id="IPR041997">
    <property type="entry name" value="Ribosomal_eL6_KOW"/>
</dbReference>
<proteinExistence type="inferred from homology"/>
<dbReference type="PROSITE" id="PS01170">
    <property type="entry name" value="RIBOSOMAL_L6E"/>
    <property type="match status" value="1"/>
</dbReference>
<dbReference type="Proteomes" id="UP000660262">
    <property type="component" value="Unassembled WGS sequence"/>
</dbReference>